<evidence type="ECO:0000313" key="1">
    <source>
        <dbReference type="EMBL" id="XCI77727.1"/>
    </source>
</evidence>
<gene>
    <name evidence="1" type="ORF">VGRTQORK_CDS0114</name>
</gene>
<organism evidence="1">
    <name type="scientific">Rhizobium phage IG49</name>
    <dbReference type="NCBI Taxonomy" id="3129228"/>
    <lineage>
        <taxon>Viruses</taxon>
        <taxon>Duplodnaviria</taxon>
        <taxon>Heunggongvirae</taxon>
        <taxon>Uroviricota</taxon>
        <taxon>Caudoviricetes</taxon>
    </lineage>
</organism>
<reference evidence="1" key="1">
    <citation type="submission" date="2024-03" db="EMBL/GenBank/DDBJ databases">
        <authorList>
            <person name="Chantapakul B."/>
            <person name="Wang S."/>
        </authorList>
    </citation>
    <scope>NUCLEOTIDE SEQUENCE</scope>
</reference>
<name>A0AAU8HYG9_9CAUD</name>
<accession>A0AAU8HYG9</accession>
<dbReference type="EMBL" id="PP429227">
    <property type="protein sequence ID" value="XCI77727.1"/>
    <property type="molecule type" value="Genomic_DNA"/>
</dbReference>
<sequence>MSETPNPFNRNFEAVARPDGKIDIVPIGPDSIISIEEAAEAIEIAVAELMSRLTERAKINTFQTATLVAVSDLIKESFEILANSKE</sequence>
<proteinExistence type="predicted"/>
<protein>
    <submittedName>
        <fullName evidence="1">Uncharacterized protein</fullName>
    </submittedName>
</protein>